<dbReference type="GO" id="GO:0016887">
    <property type="term" value="F:ATP hydrolysis activity"/>
    <property type="evidence" value="ECO:0007669"/>
    <property type="project" value="InterPro"/>
</dbReference>
<dbReference type="Proteomes" id="UP000679848">
    <property type="component" value="Chromosome"/>
</dbReference>
<comment type="subcellular location">
    <subcellularLocation>
        <location evidence="1">Cell membrane</location>
        <topology evidence="1">Peripheral membrane protein</topology>
    </subcellularLocation>
</comment>
<comment type="function">
    <text evidence="10">Probably part of an ABC transporter complex. Responsible for energy coupling to the transport system.</text>
</comment>
<dbReference type="Pfam" id="PF00005">
    <property type="entry name" value="ABC_tran"/>
    <property type="match status" value="2"/>
</dbReference>
<protein>
    <submittedName>
        <fullName evidence="12">ABC transporter</fullName>
    </submittedName>
</protein>
<evidence type="ECO:0000256" key="1">
    <source>
        <dbReference type="ARBA" id="ARBA00004202"/>
    </source>
</evidence>
<dbReference type="AlphaFoldDB" id="A0A810QF85"/>
<dbReference type="PANTHER" id="PTHR43553:SF23">
    <property type="entry name" value="ABC TRANSPORTER ATP-BINDING COMPONENT"/>
    <property type="match status" value="1"/>
</dbReference>
<dbReference type="PROSITE" id="PS00211">
    <property type="entry name" value="ABC_TRANSPORTER_1"/>
    <property type="match status" value="1"/>
</dbReference>
<feature type="domain" description="ABC transporter" evidence="11">
    <location>
        <begin position="2"/>
        <end position="249"/>
    </location>
</feature>
<evidence type="ECO:0000256" key="2">
    <source>
        <dbReference type="ARBA" id="ARBA00005417"/>
    </source>
</evidence>
<evidence type="ECO:0000256" key="9">
    <source>
        <dbReference type="ARBA" id="ARBA00023136"/>
    </source>
</evidence>
<evidence type="ECO:0000313" key="13">
    <source>
        <dbReference type="Proteomes" id="UP000679848"/>
    </source>
</evidence>
<comment type="similarity">
    <text evidence="2">Belongs to the ABC transporter superfamily.</text>
</comment>
<dbReference type="GO" id="GO:0005524">
    <property type="term" value="F:ATP binding"/>
    <property type="evidence" value="ECO:0007669"/>
    <property type="project" value="UniProtKB-KW"/>
</dbReference>
<evidence type="ECO:0000256" key="5">
    <source>
        <dbReference type="ARBA" id="ARBA00022737"/>
    </source>
</evidence>
<dbReference type="InterPro" id="IPR015856">
    <property type="entry name" value="ABC_transpr_CbiO/EcfA_su"/>
</dbReference>
<evidence type="ECO:0000256" key="3">
    <source>
        <dbReference type="ARBA" id="ARBA00022448"/>
    </source>
</evidence>
<dbReference type="CDD" id="cd03226">
    <property type="entry name" value="ABC_cobalt_CbiO_domain2"/>
    <property type="match status" value="1"/>
</dbReference>
<dbReference type="KEGG" id="pfaa:MM59RIKEN_05220"/>
<dbReference type="PROSITE" id="PS50893">
    <property type="entry name" value="ABC_TRANSPORTER_2"/>
    <property type="match status" value="2"/>
</dbReference>
<organism evidence="12 13">
    <name type="scientific">Pusillibacter faecalis</name>
    <dbReference type="NCBI Taxonomy" id="2714358"/>
    <lineage>
        <taxon>Bacteria</taxon>
        <taxon>Bacillati</taxon>
        <taxon>Bacillota</taxon>
        <taxon>Clostridia</taxon>
        <taxon>Eubacteriales</taxon>
        <taxon>Oscillospiraceae</taxon>
        <taxon>Pusillibacter</taxon>
    </lineage>
</organism>
<dbReference type="InterPro" id="IPR003439">
    <property type="entry name" value="ABC_transporter-like_ATP-bd"/>
</dbReference>
<evidence type="ECO:0000256" key="8">
    <source>
        <dbReference type="ARBA" id="ARBA00022967"/>
    </source>
</evidence>
<keyword evidence="4" id="KW-1003">Cell membrane</keyword>
<name>A0A810QF85_9FIRM</name>
<dbReference type="InterPro" id="IPR017871">
    <property type="entry name" value="ABC_transporter-like_CS"/>
</dbReference>
<keyword evidence="6" id="KW-0547">Nucleotide-binding</keyword>
<dbReference type="GO" id="GO:0043190">
    <property type="term" value="C:ATP-binding cassette (ABC) transporter complex"/>
    <property type="evidence" value="ECO:0007669"/>
    <property type="project" value="TreeGrafter"/>
</dbReference>
<keyword evidence="5" id="KW-0677">Repeat</keyword>
<dbReference type="SUPFAM" id="SSF52540">
    <property type="entry name" value="P-loop containing nucleoside triphosphate hydrolases"/>
    <property type="match status" value="2"/>
</dbReference>
<keyword evidence="9" id="KW-0472">Membrane</keyword>
<evidence type="ECO:0000256" key="7">
    <source>
        <dbReference type="ARBA" id="ARBA00022840"/>
    </source>
</evidence>
<keyword evidence="13" id="KW-1185">Reference proteome</keyword>
<dbReference type="EMBL" id="AP023420">
    <property type="protein sequence ID" value="BCK83203.1"/>
    <property type="molecule type" value="Genomic_DNA"/>
</dbReference>
<dbReference type="Gene3D" id="3.40.50.300">
    <property type="entry name" value="P-loop containing nucleotide triphosphate hydrolases"/>
    <property type="match status" value="2"/>
</dbReference>
<evidence type="ECO:0000256" key="4">
    <source>
        <dbReference type="ARBA" id="ARBA00022475"/>
    </source>
</evidence>
<keyword evidence="3" id="KW-0813">Transport</keyword>
<dbReference type="RefSeq" id="WP_055181021.1">
    <property type="nucleotide sequence ID" value="NZ_AP023420.1"/>
</dbReference>
<reference evidence="12" key="1">
    <citation type="submission" date="2020-09" db="EMBL/GenBank/DDBJ databases">
        <title>New species isolated from human feces.</title>
        <authorList>
            <person name="Kitahara M."/>
            <person name="Shigeno Y."/>
            <person name="Shime M."/>
            <person name="Matsumoto Y."/>
            <person name="Nakamura S."/>
            <person name="Motooka D."/>
            <person name="Fukuoka S."/>
            <person name="Nishikawa H."/>
            <person name="Benno Y."/>
        </authorList>
    </citation>
    <scope>NUCLEOTIDE SEQUENCE</scope>
    <source>
        <strain evidence="12">MM59</strain>
    </source>
</reference>
<gene>
    <name evidence="12" type="ORF">MM59RIKEN_05220</name>
</gene>
<dbReference type="InterPro" id="IPR027417">
    <property type="entry name" value="P-loop_NTPase"/>
</dbReference>
<sequence length="498" mass="55838">MIECRDVSFSYPASGPVDGKCLTEGALKHITCTIEDGSFVLLCGASGCGKTTLTRLLNGLIPHYHEGTFTGSVYLDGKDTRELSLFEISQKVGSVFQNPRSQFFNVDTTSELAFGPENHGLPEKAVRERVRRVAEQLKLESLLERSIFSLSGGEKQKIACGSAAAIEPDIYVLDEPSSNLDTYAIADFRKLLMLLKAQGKTIVISEHRLYYLRDLADRVLYMKNGEIRGDYTAEEFQSLPAEQRDQMGLRPLELNSLRNIAAPCDRGGDSEWNIRQFFFAYKHQPETLHIDEAVFPFGGATAIIGHNGAGKSTLSRCLCGLEKRCGGIVRNQDKIYSRRERLKLCYMVMQDVNHQLFTESVLDELFLSMSTEDQAKAEAVLAEMDLLPYRERHPMGLSGGQKQRVAVASAIASERPLIVFDEPTSGLDLFHMRQVAEVVNRVAEHGRTVVVVTHDPEFILRCCNFVIHMEHGEIQESYSLCKPEGREHLPEFFLNDME</sequence>
<keyword evidence="7" id="KW-0067">ATP-binding</keyword>
<dbReference type="InterPro" id="IPR050095">
    <property type="entry name" value="ECF_ABC_transporter_ATP-bd"/>
</dbReference>
<dbReference type="GO" id="GO:0042626">
    <property type="term" value="F:ATPase-coupled transmembrane transporter activity"/>
    <property type="evidence" value="ECO:0007669"/>
    <property type="project" value="TreeGrafter"/>
</dbReference>
<evidence type="ECO:0000259" key="11">
    <source>
        <dbReference type="PROSITE" id="PS50893"/>
    </source>
</evidence>
<keyword evidence="8" id="KW-1278">Translocase</keyword>
<evidence type="ECO:0000313" key="12">
    <source>
        <dbReference type="EMBL" id="BCK83203.1"/>
    </source>
</evidence>
<dbReference type="CDD" id="cd03225">
    <property type="entry name" value="ABC_cobalt_CbiO_domain1"/>
    <property type="match status" value="1"/>
</dbReference>
<feature type="domain" description="ABC transporter" evidence="11">
    <location>
        <begin position="272"/>
        <end position="496"/>
    </location>
</feature>
<dbReference type="InterPro" id="IPR003593">
    <property type="entry name" value="AAA+_ATPase"/>
</dbReference>
<proteinExistence type="inferred from homology"/>
<dbReference type="PANTHER" id="PTHR43553">
    <property type="entry name" value="HEAVY METAL TRANSPORTER"/>
    <property type="match status" value="1"/>
</dbReference>
<accession>A0A810QF85</accession>
<dbReference type="SMART" id="SM00382">
    <property type="entry name" value="AAA"/>
    <property type="match status" value="2"/>
</dbReference>
<evidence type="ECO:0000256" key="10">
    <source>
        <dbReference type="ARBA" id="ARBA00025157"/>
    </source>
</evidence>
<evidence type="ECO:0000256" key="6">
    <source>
        <dbReference type="ARBA" id="ARBA00022741"/>
    </source>
</evidence>